<reference evidence="2 3" key="2">
    <citation type="journal article" date="2013" name="PLoS Genet.">
        <title>Comparative genome structure, secondary metabolite, and effector coding capacity across Cochliobolus pathogens.</title>
        <authorList>
            <person name="Condon B.J."/>
            <person name="Leng Y."/>
            <person name="Wu D."/>
            <person name="Bushley K.E."/>
            <person name="Ohm R.A."/>
            <person name="Otillar R."/>
            <person name="Martin J."/>
            <person name="Schackwitz W."/>
            <person name="Grimwood J."/>
            <person name="MohdZainudin N."/>
            <person name="Xue C."/>
            <person name="Wang R."/>
            <person name="Manning V.A."/>
            <person name="Dhillon B."/>
            <person name="Tu Z.J."/>
            <person name="Steffenson B.J."/>
            <person name="Salamov A."/>
            <person name="Sun H."/>
            <person name="Lowry S."/>
            <person name="LaButti K."/>
            <person name="Han J."/>
            <person name="Copeland A."/>
            <person name="Lindquist E."/>
            <person name="Barry K."/>
            <person name="Schmutz J."/>
            <person name="Baker S.E."/>
            <person name="Ciuffetti L.M."/>
            <person name="Grigoriev I.V."/>
            <person name="Zhong S."/>
            <person name="Turgeon B.G."/>
        </authorList>
    </citation>
    <scope>NUCLEOTIDE SEQUENCE [LARGE SCALE GENOMIC DNA]</scope>
    <source>
        <strain evidence="3">28A</strain>
    </source>
</reference>
<keyword evidence="3" id="KW-1185">Reference proteome</keyword>
<evidence type="ECO:0000313" key="3">
    <source>
        <dbReference type="Proteomes" id="UP000016935"/>
    </source>
</evidence>
<sequence>MLVKEWWVASCFIGISTLLILLLWTTTRVGMAPFDKTISLSSKAGTVPIGQVPYLDWSS</sequence>
<reference evidence="2 3" key="1">
    <citation type="journal article" date="2012" name="PLoS Pathog.">
        <title>Diverse lifestyles and strategies of plant pathogenesis encoded in the genomes of eighteen Dothideomycetes fungi.</title>
        <authorList>
            <person name="Ohm R.A."/>
            <person name="Feau N."/>
            <person name="Henrissat B."/>
            <person name="Schoch C.L."/>
            <person name="Horwitz B.A."/>
            <person name="Barry K.W."/>
            <person name="Condon B.J."/>
            <person name="Copeland A.C."/>
            <person name="Dhillon B."/>
            <person name="Glaser F."/>
            <person name="Hesse C.N."/>
            <person name="Kosti I."/>
            <person name="LaButti K."/>
            <person name="Lindquist E.A."/>
            <person name="Lucas S."/>
            <person name="Salamov A.A."/>
            <person name="Bradshaw R.E."/>
            <person name="Ciuffetti L."/>
            <person name="Hamelin R.C."/>
            <person name="Kema G.H.J."/>
            <person name="Lawrence C."/>
            <person name="Scott J.A."/>
            <person name="Spatafora J.W."/>
            <person name="Turgeon B.G."/>
            <person name="de Wit P.J.G.M."/>
            <person name="Zhong S."/>
            <person name="Goodwin S.B."/>
            <person name="Grigoriev I.V."/>
        </authorList>
    </citation>
    <scope>NUCLEOTIDE SEQUENCE [LARGE SCALE GENOMIC DNA]</scope>
    <source>
        <strain evidence="3">28A</strain>
    </source>
</reference>
<dbReference type="EMBL" id="KB908570">
    <property type="protein sequence ID" value="EOA87758.1"/>
    <property type="molecule type" value="Genomic_DNA"/>
</dbReference>
<name>R0K3U2_EXST2</name>
<proteinExistence type="predicted"/>
<dbReference type="AlphaFoldDB" id="R0K3U2"/>
<organism evidence="2 3">
    <name type="scientific">Exserohilum turcicum (strain 28A)</name>
    <name type="common">Northern leaf blight fungus</name>
    <name type="synonym">Setosphaeria turcica</name>
    <dbReference type="NCBI Taxonomy" id="671987"/>
    <lineage>
        <taxon>Eukaryota</taxon>
        <taxon>Fungi</taxon>
        <taxon>Dikarya</taxon>
        <taxon>Ascomycota</taxon>
        <taxon>Pezizomycotina</taxon>
        <taxon>Dothideomycetes</taxon>
        <taxon>Pleosporomycetidae</taxon>
        <taxon>Pleosporales</taxon>
        <taxon>Pleosporineae</taxon>
        <taxon>Pleosporaceae</taxon>
        <taxon>Exserohilum</taxon>
    </lineage>
</organism>
<evidence type="ECO:0000313" key="2">
    <source>
        <dbReference type="EMBL" id="EOA87758.1"/>
    </source>
</evidence>
<evidence type="ECO:0000256" key="1">
    <source>
        <dbReference type="SAM" id="Phobius"/>
    </source>
</evidence>
<dbReference type="RefSeq" id="XP_008024639.1">
    <property type="nucleotide sequence ID" value="XM_008026448.1"/>
</dbReference>
<dbReference type="HOGENOM" id="CLU_2962368_0_0_1"/>
<accession>R0K3U2</accession>
<keyword evidence="1" id="KW-1133">Transmembrane helix</keyword>
<dbReference type="GeneID" id="19401510"/>
<keyword evidence="1" id="KW-0472">Membrane</keyword>
<keyword evidence="1" id="KW-0812">Transmembrane</keyword>
<dbReference type="Proteomes" id="UP000016935">
    <property type="component" value="Unassembled WGS sequence"/>
</dbReference>
<feature type="transmembrane region" description="Helical" evidence="1">
    <location>
        <begin position="6"/>
        <end position="24"/>
    </location>
</feature>
<gene>
    <name evidence="2" type="ORF">SETTUDRAFT_177055</name>
</gene>
<protein>
    <submittedName>
        <fullName evidence="2">Uncharacterized protein</fullName>
    </submittedName>
</protein>